<feature type="chain" id="PRO_5047177227" evidence="1">
    <location>
        <begin position="19"/>
        <end position="142"/>
    </location>
</feature>
<evidence type="ECO:0000313" key="2">
    <source>
        <dbReference type="EMBL" id="MDG3585867.1"/>
    </source>
</evidence>
<keyword evidence="1" id="KW-0732">Signal</keyword>
<dbReference type="InterPro" id="IPR018673">
    <property type="entry name" value="DUF2141"/>
</dbReference>
<dbReference type="Pfam" id="PF09912">
    <property type="entry name" value="DUF2141"/>
    <property type="match status" value="1"/>
</dbReference>
<name>A0ABT6FRH0_9FLAO</name>
<feature type="signal peptide" evidence="1">
    <location>
        <begin position="1"/>
        <end position="18"/>
    </location>
</feature>
<dbReference type="EMBL" id="JAPMUA010000002">
    <property type="protein sequence ID" value="MDG3585867.1"/>
    <property type="molecule type" value="Genomic_DNA"/>
</dbReference>
<organism evidence="2 3">
    <name type="scientific">Galbibacter pacificus</name>
    <dbReference type="NCBI Taxonomy" id="2996052"/>
    <lineage>
        <taxon>Bacteria</taxon>
        <taxon>Pseudomonadati</taxon>
        <taxon>Bacteroidota</taxon>
        <taxon>Flavobacteriia</taxon>
        <taxon>Flavobacteriales</taxon>
        <taxon>Flavobacteriaceae</taxon>
        <taxon>Galbibacter</taxon>
    </lineage>
</organism>
<protein>
    <submittedName>
        <fullName evidence="2">DUF2141 domain-containing protein</fullName>
    </submittedName>
</protein>
<dbReference type="Proteomes" id="UP001153642">
    <property type="component" value="Unassembled WGS sequence"/>
</dbReference>
<sequence length="142" mass="15897">MKTLALFFAFITLHTLNAQQTPKDTSGITIDVVIENITNNNGKVLLSLNTKDTFMKGMGIMNLQSDIKDGKIHVQFTNVQPGEYAIVALHDENNNKRMDFDTGGMPMESYGMSNNEMTYGPPQFSDAKFIVENKDLALNIRF</sequence>
<evidence type="ECO:0000313" key="3">
    <source>
        <dbReference type="Proteomes" id="UP001153642"/>
    </source>
</evidence>
<gene>
    <name evidence="2" type="ORF">OSR52_08285</name>
</gene>
<dbReference type="RefSeq" id="WP_277898881.1">
    <property type="nucleotide sequence ID" value="NZ_JAPMUA010000002.1"/>
</dbReference>
<reference evidence="2" key="1">
    <citation type="submission" date="2022-11" db="EMBL/GenBank/DDBJ databases">
        <title>High-quality draft genome sequence of Galbibacter sp. strain CMA-7.</title>
        <authorList>
            <person name="Wei L."/>
            <person name="Dong C."/>
            <person name="Shao Z."/>
        </authorList>
    </citation>
    <scope>NUCLEOTIDE SEQUENCE</scope>
    <source>
        <strain evidence="2">CMA-7</strain>
    </source>
</reference>
<keyword evidence="3" id="KW-1185">Reference proteome</keyword>
<proteinExistence type="predicted"/>
<comment type="caution">
    <text evidence="2">The sequence shown here is derived from an EMBL/GenBank/DDBJ whole genome shotgun (WGS) entry which is preliminary data.</text>
</comment>
<accession>A0ABT6FRH0</accession>
<evidence type="ECO:0000256" key="1">
    <source>
        <dbReference type="SAM" id="SignalP"/>
    </source>
</evidence>